<sequence>MFLCISGQGNIYPCNQTWNDSSRVFLFYLFTLTNSKRSHFPDDMESEVEEELSKQAYLDQIRENYIRFMEDNSREKVDRAIYRNDGGAKKREEEAEMNMLRRRRERLMRHLRRRRQKKQFKSEEEESFTSSSDSDEEMNISLAEVKRLMENMISTLKSKEDSGDAVKIEDSKAEEMNIADDDENMFPRTRGRLVRYLRRHKSKPQDSSFQIEFHHLQLPSDDE</sequence>
<reference evidence="2" key="1">
    <citation type="submission" date="2021-01" db="EMBL/GenBank/DDBJ databases">
        <authorList>
            <consortium name="Genoscope - CEA"/>
            <person name="William W."/>
        </authorList>
    </citation>
    <scope>NUCLEOTIDE SEQUENCE</scope>
</reference>
<proteinExistence type="predicted"/>
<name>A0A817ALC7_BRANA</name>
<dbReference type="EMBL" id="HG994358">
    <property type="protein sequence ID" value="CAF2274516.1"/>
    <property type="molecule type" value="Genomic_DNA"/>
</dbReference>
<dbReference type="Proteomes" id="UP001295469">
    <property type="component" value="Chromosome A04"/>
</dbReference>
<feature type="compositionally biased region" description="Acidic residues" evidence="1">
    <location>
        <begin position="123"/>
        <end position="137"/>
    </location>
</feature>
<protein>
    <submittedName>
        <fullName evidence="2">(rape) hypothetical protein</fullName>
    </submittedName>
</protein>
<feature type="region of interest" description="Disordered" evidence="1">
    <location>
        <begin position="111"/>
        <end position="137"/>
    </location>
</feature>
<organism evidence="2">
    <name type="scientific">Brassica napus</name>
    <name type="common">Rape</name>
    <dbReference type="NCBI Taxonomy" id="3708"/>
    <lineage>
        <taxon>Eukaryota</taxon>
        <taxon>Viridiplantae</taxon>
        <taxon>Streptophyta</taxon>
        <taxon>Embryophyta</taxon>
        <taxon>Tracheophyta</taxon>
        <taxon>Spermatophyta</taxon>
        <taxon>Magnoliopsida</taxon>
        <taxon>eudicotyledons</taxon>
        <taxon>Gunneridae</taxon>
        <taxon>Pentapetalae</taxon>
        <taxon>rosids</taxon>
        <taxon>malvids</taxon>
        <taxon>Brassicales</taxon>
        <taxon>Brassicaceae</taxon>
        <taxon>Brassiceae</taxon>
        <taxon>Brassica</taxon>
    </lineage>
</organism>
<gene>
    <name evidence="2" type="ORF">DARMORV10_A04P14230.1</name>
</gene>
<dbReference type="AlphaFoldDB" id="A0A817ALC7"/>
<accession>A0A817ALC7</accession>
<evidence type="ECO:0000256" key="1">
    <source>
        <dbReference type="SAM" id="MobiDB-lite"/>
    </source>
</evidence>
<feature type="region of interest" description="Disordered" evidence="1">
    <location>
        <begin position="201"/>
        <end position="223"/>
    </location>
</feature>
<evidence type="ECO:0000313" key="2">
    <source>
        <dbReference type="EMBL" id="CAF2274516.1"/>
    </source>
</evidence>